<keyword evidence="6 7" id="KW-0012">Acyltransferase</keyword>
<feature type="transmembrane region" description="Helical" evidence="7">
    <location>
        <begin position="339"/>
        <end position="363"/>
    </location>
</feature>
<keyword evidence="4 7" id="KW-1133">Transmembrane helix</keyword>
<feature type="domain" description="Palmitoyltransferase DHHC" evidence="9">
    <location>
        <begin position="292"/>
        <end position="443"/>
    </location>
</feature>
<feature type="transmembrane region" description="Helical" evidence="7">
    <location>
        <begin position="170"/>
        <end position="188"/>
    </location>
</feature>
<proteinExistence type="inferred from homology"/>
<feature type="compositionally biased region" description="Low complexity" evidence="8">
    <location>
        <begin position="138"/>
        <end position="154"/>
    </location>
</feature>
<reference evidence="11 12" key="1">
    <citation type="submission" date="2024-10" db="EMBL/GenBank/DDBJ databases">
        <title>Updated reference genomes for cyclostephanoid diatoms.</title>
        <authorList>
            <person name="Roberts W.R."/>
            <person name="Alverson A.J."/>
        </authorList>
    </citation>
    <scope>NUCLEOTIDE SEQUENCE [LARGE SCALE GENOMIC DNA]</scope>
    <source>
        <strain evidence="11 12">AJA232-27</strain>
    </source>
</reference>
<keyword evidence="5 7" id="KW-0472">Membrane</keyword>
<keyword evidence="12" id="KW-1185">Reference proteome</keyword>
<sequence length="542" mass="60968">MSVVSIEMRPIGAAPISGDDDDSEDFINENSTAFITSSTIPTAAASATTRRNVMRKYLSMIMVAYILTLISPGTILWSSSASLAGISSAPCHPTSRTTSIHVPKNAMDKSSPMEMSTNTTTFSDDPTGNEYDGKNHNNDAASNNENNNADENSSQCTMADETTSTINIPLLFKLTSYTVVLIVLFFNLQGSNPGLLDKDMLCRLEDETPTTDADDDCNNACIDCGDSDERKVDSDVERQSFLYQSTRTSSATEEEDGTVDSSTSSTLHPTQHQSMPQLQQHNSSGYCYPRTRRKYCNICKIHPPIRSHHCNICRACVATFDHHCVFLGTCIGERNHFRFWFFVLWNVLCFHLALGIVCSGRVAPQFGAFNDSSNALLALLGFHHDVEASKDWDSSNILQIRRAQAILFIAKVYLYPLYGIVILLLIIHTILSLGNCTTFEMTKGPEHIDYLVNTKMMDCPFGNGVFNNIRMFVMRDDIFTSRDCCWRSFKRRRLGEIEGATSNHDKDDIVWVPILWKMPTRILRDSEDWWNHPWQNKYWSCC</sequence>
<comment type="similarity">
    <text evidence="7">Belongs to the DHHC palmitoyltransferase family.</text>
</comment>
<dbReference type="PANTHER" id="PTHR22883">
    <property type="entry name" value="ZINC FINGER DHHC DOMAIN CONTAINING PROTEIN"/>
    <property type="match status" value="1"/>
</dbReference>
<evidence type="ECO:0000256" key="4">
    <source>
        <dbReference type="ARBA" id="ARBA00022989"/>
    </source>
</evidence>
<dbReference type="InterPro" id="IPR039859">
    <property type="entry name" value="PFA4/ZDH16/20/ERF2-like"/>
</dbReference>
<evidence type="ECO:0000256" key="2">
    <source>
        <dbReference type="ARBA" id="ARBA00022679"/>
    </source>
</evidence>
<comment type="domain">
    <text evidence="7">The DHHC domain is required for palmitoyltransferase activity.</text>
</comment>
<evidence type="ECO:0000259" key="9">
    <source>
        <dbReference type="Pfam" id="PF01529"/>
    </source>
</evidence>
<evidence type="ECO:0000313" key="10">
    <source>
        <dbReference type="EMBL" id="KAL3760230.1"/>
    </source>
</evidence>
<comment type="caution">
    <text evidence="11">The sequence shown here is derived from an EMBL/GenBank/DDBJ whole genome shotgun (WGS) entry which is preliminary data.</text>
</comment>
<evidence type="ECO:0000256" key="6">
    <source>
        <dbReference type="ARBA" id="ARBA00023315"/>
    </source>
</evidence>
<feature type="region of interest" description="Disordered" evidence="8">
    <location>
        <begin position="243"/>
        <end position="281"/>
    </location>
</feature>
<keyword evidence="2 7" id="KW-0808">Transferase</keyword>
<evidence type="ECO:0000313" key="12">
    <source>
        <dbReference type="Proteomes" id="UP001530293"/>
    </source>
</evidence>
<dbReference type="AlphaFoldDB" id="A0ABD3MEG3"/>
<comment type="subcellular location">
    <subcellularLocation>
        <location evidence="1">Membrane</location>
        <topology evidence="1">Multi-pass membrane protein</topology>
    </subcellularLocation>
</comment>
<protein>
    <recommendedName>
        <fullName evidence="7">Palmitoyltransferase</fullName>
        <ecNumber evidence="7">2.3.1.225</ecNumber>
    </recommendedName>
</protein>
<feature type="compositionally biased region" description="Polar residues" evidence="8">
    <location>
        <begin position="113"/>
        <end position="126"/>
    </location>
</feature>
<evidence type="ECO:0000313" key="11">
    <source>
        <dbReference type="EMBL" id="KAL3760994.1"/>
    </source>
</evidence>
<comment type="catalytic activity">
    <reaction evidence="7">
        <text>L-cysteinyl-[protein] + hexadecanoyl-CoA = S-hexadecanoyl-L-cysteinyl-[protein] + CoA</text>
        <dbReference type="Rhea" id="RHEA:36683"/>
        <dbReference type="Rhea" id="RHEA-COMP:10131"/>
        <dbReference type="Rhea" id="RHEA-COMP:11032"/>
        <dbReference type="ChEBI" id="CHEBI:29950"/>
        <dbReference type="ChEBI" id="CHEBI:57287"/>
        <dbReference type="ChEBI" id="CHEBI:57379"/>
        <dbReference type="ChEBI" id="CHEBI:74151"/>
        <dbReference type="EC" id="2.3.1.225"/>
    </reaction>
</comment>
<dbReference type="EMBL" id="JALLBG020000166">
    <property type="protein sequence ID" value="KAL3760994.1"/>
    <property type="molecule type" value="Genomic_DNA"/>
</dbReference>
<name>A0ABD3MEG3_9STRA</name>
<dbReference type="PROSITE" id="PS50216">
    <property type="entry name" value="DHHC"/>
    <property type="match status" value="1"/>
</dbReference>
<accession>A0ABD3MEG3</accession>
<feature type="transmembrane region" description="Helical" evidence="7">
    <location>
        <begin position="412"/>
        <end position="433"/>
    </location>
</feature>
<feature type="compositionally biased region" description="Polar residues" evidence="8">
    <location>
        <begin position="259"/>
        <end position="281"/>
    </location>
</feature>
<dbReference type="GO" id="GO:0016020">
    <property type="term" value="C:membrane"/>
    <property type="evidence" value="ECO:0007669"/>
    <property type="project" value="UniProtKB-SubCell"/>
</dbReference>
<evidence type="ECO:0000256" key="3">
    <source>
        <dbReference type="ARBA" id="ARBA00022692"/>
    </source>
</evidence>
<evidence type="ECO:0000256" key="7">
    <source>
        <dbReference type="RuleBase" id="RU079119"/>
    </source>
</evidence>
<evidence type="ECO:0000256" key="5">
    <source>
        <dbReference type="ARBA" id="ARBA00023136"/>
    </source>
</evidence>
<feature type="transmembrane region" description="Helical" evidence="7">
    <location>
        <begin position="57"/>
        <end position="77"/>
    </location>
</feature>
<gene>
    <name evidence="10" type="ORF">ACHAWU_001740</name>
    <name evidence="11" type="ORF">ACHAWU_008937</name>
</gene>
<feature type="region of interest" description="Disordered" evidence="8">
    <location>
        <begin position="104"/>
        <end position="158"/>
    </location>
</feature>
<dbReference type="InterPro" id="IPR001594">
    <property type="entry name" value="Palmitoyltrfase_DHHC"/>
</dbReference>
<dbReference type="Proteomes" id="UP001530293">
    <property type="component" value="Unassembled WGS sequence"/>
</dbReference>
<dbReference type="EMBL" id="JALLBG020000190">
    <property type="protein sequence ID" value="KAL3760230.1"/>
    <property type="molecule type" value="Genomic_DNA"/>
</dbReference>
<dbReference type="GO" id="GO:0019706">
    <property type="term" value="F:protein-cysteine S-palmitoyltransferase activity"/>
    <property type="evidence" value="ECO:0007669"/>
    <property type="project" value="UniProtKB-EC"/>
</dbReference>
<evidence type="ECO:0000256" key="1">
    <source>
        <dbReference type="ARBA" id="ARBA00004141"/>
    </source>
</evidence>
<dbReference type="EC" id="2.3.1.225" evidence="7"/>
<evidence type="ECO:0000256" key="8">
    <source>
        <dbReference type="SAM" id="MobiDB-lite"/>
    </source>
</evidence>
<organism evidence="11 12">
    <name type="scientific">Discostella pseudostelligera</name>
    <dbReference type="NCBI Taxonomy" id="259834"/>
    <lineage>
        <taxon>Eukaryota</taxon>
        <taxon>Sar</taxon>
        <taxon>Stramenopiles</taxon>
        <taxon>Ochrophyta</taxon>
        <taxon>Bacillariophyta</taxon>
        <taxon>Coscinodiscophyceae</taxon>
        <taxon>Thalassiosirophycidae</taxon>
        <taxon>Stephanodiscales</taxon>
        <taxon>Stephanodiscaceae</taxon>
        <taxon>Discostella</taxon>
    </lineage>
</organism>
<dbReference type="Pfam" id="PF01529">
    <property type="entry name" value="DHHC"/>
    <property type="match status" value="1"/>
</dbReference>
<keyword evidence="3 7" id="KW-0812">Transmembrane</keyword>